<keyword evidence="10" id="KW-0997">Cell inner membrane</keyword>
<evidence type="ECO:0000256" key="6">
    <source>
        <dbReference type="ARBA" id="ARBA00022989"/>
    </source>
</evidence>
<feature type="transmembrane region" description="Helical" evidence="10">
    <location>
        <begin position="384"/>
        <end position="404"/>
    </location>
</feature>
<gene>
    <name evidence="10" type="primary">murJ</name>
    <name evidence="12" type="ORF">ATL17_2972</name>
</gene>
<feature type="transmembrane region" description="Helical" evidence="10">
    <location>
        <begin position="480"/>
        <end position="506"/>
    </location>
</feature>
<comment type="subcellular location">
    <subcellularLocation>
        <location evidence="10">Cell inner membrane</location>
        <topology evidence="10">Multi-pass membrane protein</topology>
    </subcellularLocation>
    <subcellularLocation>
        <location evidence="1">Cell membrane</location>
        <topology evidence="1">Multi-pass membrane protein</topology>
    </subcellularLocation>
</comment>
<evidence type="ECO:0000256" key="7">
    <source>
        <dbReference type="ARBA" id="ARBA00023136"/>
    </source>
</evidence>
<dbReference type="GO" id="GO:0071555">
    <property type="term" value="P:cell wall organization"/>
    <property type="evidence" value="ECO:0007669"/>
    <property type="project" value="UniProtKB-UniRule"/>
</dbReference>
<evidence type="ECO:0000313" key="13">
    <source>
        <dbReference type="Proteomes" id="UP000295391"/>
    </source>
</evidence>
<dbReference type="NCBIfam" id="TIGR01695">
    <property type="entry name" value="murJ_mviN"/>
    <property type="match status" value="1"/>
</dbReference>
<dbReference type="HAMAP" id="MF_02078">
    <property type="entry name" value="MurJ_MviN"/>
    <property type="match status" value="1"/>
</dbReference>
<dbReference type="PANTHER" id="PTHR47019:SF1">
    <property type="entry name" value="LIPID II FLIPPASE MURJ"/>
    <property type="match status" value="1"/>
</dbReference>
<keyword evidence="10 11" id="KW-0813">Transport</keyword>
<accession>A0A4R6VJT9</accession>
<feature type="transmembrane region" description="Helical" evidence="10">
    <location>
        <begin position="447"/>
        <end position="468"/>
    </location>
</feature>
<feature type="transmembrane region" description="Helical" evidence="10">
    <location>
        <begin position="157"/>
        <end position="178"/>
    </location>
</feature>
<evidence type="ECO:0000313" key="12">
    <source>
        <dbReference type="EMBL" id="TDQ61868.1"/>
    </source>
</evidence>
<keyword evidence="5 10" id="KW-0573">Peptidoglycan synthesis</keyword>
<evidence type="ECO:0000256" key="9">
    <source>
        <dbReference type="ARBA" id="ARBA00061532"/>
    </source>
</evidence>
<dbReference type="RefSeq" id="WP_133573552.1">
    <property type="nucleotide sequence ID" value="NZ_SNYR01000003.1"/>
</dbReference>
<dbReference type="InterPro" id="IPR004268">
    <property type="entry name" value="MurJ"/>
</dbReference>
<protein>
    <recommendedName>
        <fullName evidence="10">Probable lipid II flippase MurJ</fullName>
    </recommendedName>
</protein>
<organism evidence="12 13">
    <name type="scientific">Maritalea mobilis</name>
    <dbReference type="NCBI Taxonomy" id="483324"/>
    <lineage>
        <taxon>Bacteria</taxon>
        <taxon>Pseudomonadati</taxon>
        <taxon>Pseudomonadota</taxon>
        <taxon>Alphaproteobacteria</taxon>
        <taxon>Hyphomicrobiales</taxon>
        <taxon>Devosiaceae</taxon>
        <taxon>Maritalea</taxon>
    </lineage>
</organism>
<feature type="transmembrane region" description="Helical" evidence="10">
    <location>
        <begin position="190"/>
        <end position="212"/>
    </location>
</feature>
<dbReference type="OrthoDB" id="9816572at2"/>
<comment type="similarity">
    <text evidence="9 10 11">Belongs to the MurJ/MviN family.</text>
</comment>
<comment type="caution">
    <text evidence="12">The sequence shown here is derived from an EMBL/GenBank/DDBJ whole genome shotgun (WGS) entry which is preliminary data.</text>
</comment>
<feature type="transmembrane region" description="Helical" evidence="10">
    <location>
        <begin position="351"/>
        <end position="372"/>
    </location>
</feature>
<dbReference type="GO" id="GO:0005886">
    <property type="term" value="C:plasma membrane"/>
    <property type="evidence" value="ECO:0007669"/>
    <property type="project" value="UniProtKB-SubCell"/>
</dbReference>
<dbReference type="Pfam" id="PF03023">
    <property type="entry name" value="MurJ"/>
    <property type="match status" value="1"/>
</dbReference>
<keyword evidence="10 11" id="KW-0961">Cell wall biogenesis/degradation</keyword>
<feature type="transmembrane region" description="Helical" evidence="10">
    <location>
        <begin position="272"/>
        <end position="291"/>
    </location>
</feature>
<evidence type="ECO:0000256" key="4">
    <source>
        <dbReference type="ARBA" id="ARBA00022960"/>
    </source>
</evidence>
<dbReference type="GO" id="GO:0034204">
    <property type="term" value="P:lipid translocation"/>
    <property type="evidence" value="ECO:0007669"/>
    <property type="project" value="TreeGrafter"/>
</dbReference>
<comment type="pathway">
    <text evidence="10">Cell wall biogenesis; peptidoglycan biosynthesis.</text>
</comment>
<dbReference type="UniPathway" id="UPA00219"/>
<evidence type="ECO:0000256" key="8">
    <source>
        <dbReference type="ARBA" id="ARBA00060041"/>
    </source>
</evidence>
<proteinExistence type="inferred from homology"/>
<keyword evidence="4 10" id="KW-0133">Cell shape</keyword>
<evidence type="ECO:0000256" key="10">
    <source>
        <dbReference type="HAMAP-Rule" id="MF_02078"/>
    </source>
</evidence>
<dbReference type="AlphaFoldDB" id="A0A4R6VJT9"/>
<keyword evidence="3 10" id="KW-0812">Transmembrane</keyword>
<feature type="transmembrane region" description="Helical" evidence="10">
    <location>
        <begin position="312"/>
        <end position="331"/>
    </location>
</feature>
<keyword evidence="13" id="KW-1185">Reference proteome</keyword>
<name>A0A4R6VJT9_9HYPH</name>
<feature type="transmembrane region" description="Helical" evidence="10">
    <location>
        <begin position="410"/>
        <end position="431"/>
    </location>
</feature>
<sequence length="521" mass="55990">MSLVRNFASVGGATLLSRVLGFVRDIMMAAILGAGPVADAFVAAFRLPNMFRRILAEGAFNTAFIPLFAKALETQGNEAAVKFAQNIISSLIALLLVLTVLAEIFMPQLVMILAPGFQENPDKFELTVLFARICFPYLACMSLMAAYAGILNSLRKFLAAALAPVLLNVVLVGFLAVLAFTRPEIAQSGFWLSIGVLVGGVAQVVMVIFALVRTGFLPPLSLPKLDKDLRRFWTLAVPAIFTGGVTQINIVVGTNIASNEASAVSYLYYADRLYQLPLGIIGIAIGVVLLPELSRRLKSEDFAGAARVQDQSMLFAMMLTVPAAVALFVIAEPIIKTLFEYGAFSAFAAEQSAMALAVFALGLPSFVLAKILQPAFFARENTASPAMFAVVTVAVNIGFSLALFPFFKHVGIAAATTIAGWTNVVLLAGGLMRKKQFQLTRETRNGLIYLCLGAAIMGWVLVGGQWLLAPYFAADQFVAVRFVALLALVGAGAVAYFGMVQLFGVYDLRRWRRLATEPTKG</sequence>
<dbReference type="PANTHER" id="PTHR47019">
    <property type="entry name" value="LIPID II FLIPPASE MURJ"/>
    <property type="match status" value="1"/>
</dbReference>
<evidence type="ECO:0000256" key="2">
    <source>
        <dbReference type="ARBA" id="ARBA00022475"/>
    </source>
</evidence>
<feature type="transmembrane region" description="Helical" evidence="10">
    <location>
        <begin position="91"/>
        <end position="117"/>
    </location>
</feature>
<evidence type="ECO:0000256" key="3">
    <source>
        <dbReference type="ARBA" id="ARBA00022692"/>
    </source>
</evidence>
<dbReference type="GO" id="GO:0015648">
    <property type="term" value="F:lipid-linked peptidoglycan transporter activity"/>
    <property type="evidence" value="ECO:0007669"/>
    <property type="project" value="UniProtKB-UniRule"/>
</dbReference>
<reference evidence="12 13" key="1">
    <citation type="submission" date="2019-03" db="EMBL/GenBank/DDBJ databases">
        <title>Genomic Encyclopedia of Type Strains, Phase III (KMG-III): the genomes of soil and plant-associated and newly described type strains.</title>
        <authorList>
            <person name="Whitman W."/>
        </authorList>
    </citation>
    <scope>NUCLEOTIDE SEQUENCE [LARGE SCALE GENOMIC DNA]</scope>
    <source>
        <strain evidence="12 13">CGMCC 1.7002</strain>
    </source>
</reference>
<dbReference type="PIRSF" id="PIRSF002869">
    <property type="entry name" value="MviN"/>
    <property type="match status" value="1"/>
</dbReference>
<comment type="function">
    <text evidence="8 10 11">Involved in peptidoglycan biosynthesis. Transports lipid-linked peptidoglycan precursors from the inner to the outer leaflet of the cytoplasmic membrane.</text>
</comment>
<dbReference type="GO" id="GO:0008360">
    <property type="term" value="P:regulation of cell shape"/>
    <property type="evidence" value="ECO:0007669"/>
    <property type="project" value="UniProtKB-UniRule"/>
</dbReference>
<feature type="transmembrane region" description="Helical" evidence="10">
    <location>
        <begin position="129"/>
        <end position="150"/>
    </location>
</feature>
<keyword evidence="6 10" id="KW-1133">Transmembrane helix</keyword>
<feature type="transmembrane region" description="Helical" evidence="10">
    <location>
        <begin position="232"/>
        <end position="252"/>
    </location>
</feature>
<dbReference type="Proteomes" id="UP000295391">
    <property type="component" value="Unassembled WGS sequence"/>
</dbReference>
<feature type="transmembrane region" description="Helical" evidence="10">
    <location>
        <begin position="26"/>
        <end position="45"/>
    </location>
</feature>
<dbReference type="PRINTS" id="PR01806">
    <property type="entry name" value="VIRFACTRMVIN"/>
</dbReference>
<evidence type="ECO:0000256" key="1">
    <source>
        <dbReference type="ARBA" id="ARBA00004651"/>
    </source>
</evidence>
<evidence type="ECO:0000256" key="11">
    <source>
        <dbReference type="PIRNR" id="PIRNR002869"/>
    </source>
</evidence>
<keyword evidence="7 10" id="KW-0472">Membrane</keyword>
<dbReference type="EMBL" id="SNYR01000003">
    <property type="protein sequence ID" value="TDQ61868.1"/>
    <property type="molecule type" value="Genomic_DNA"/>
</dbReference>
<keyword evidence="2 10" id="KW-1003">Cell membrane</keyword>
<dbReference type="InterPro" id="IPR051050">
    <property type="entry name" value="Lipid_II_flippase_MurJ/MviN"/>
</dbReference>
<dbReference type="GO" id="GO:0009252">
    <property type="term" value="P:peptidoglycan biosynthetic process"/>
    <property type="evidence" value="ECO:0007669"/>
    <property type="project" value="UniProtKB-UniRule"/>
</dbReference>
<dbReference type="CDD" id="cd13123">
    <property type="entry name" value="MATE_MurJ_like"/>
    <property type="match status" value="1"/>
</dbReference>
<evidence type="ECO:0000256" key="5">
    <source>
        <dbReference type="ARBA" id="ARBA00022984"/>
    </source>
</evidence>